<accession>A0A9W4DFN7</accession>
<name>A0A9W4DFN7_BLUGR</name>
<sequence>MAPKQQRITVTSGEQRRLPRNAVASVYQTLTSPDNTKVVRSIAIFGLAVAFFSSSWSEVLLPPINRQPIRRNLYPNGLIFRKYECLGWICGRVEGSGIDHNTHFREFFLIPTHMVSVFQNELVQYLLQN</sequence>
<evidence type="ECO:0000313" key="2">
    <source>
        <dbReference type="EMBL" id="CAD6500924.1"/>
    </source>
</evidence>
<protein>
    <submittedName>
        <fullName evidence="2">BgTH12-06628</fullName>
    </submittedName>
</protein>
<evidence type="ECO:0000256" key="1">
    <source>
        <dbReference type="SAM" id="Phobius"/>
    </source>
</evidence>
<dbReference type="Proteomes" id="UP000683417">
    <property type="component" value="Unassembled WGS sequence"/>
</dbReference>
<keyword evidence="1" id="KW-0812">Transmembrane</keyword>
<keyword evidence="1" id="KW-1133">Transmembrane helix</keyword>
<reference evidence="2" key="1">
    <citation type="submission" date="2020-10" db="EMBL/GenBank/DDBJ databases">
        <authorList>
            <person name="Muller C M."/>
        </authorList>
    </citation>
    <scope>NUCLEOTIDE SEQUENCE</scope>
    <source>
        <strain evidence="2">THUN-12</strain>
    </source>
</reference>
<keyword evidence="1" id="KW-0472">Membrane</keyword>
<dbReference type="AlphaFoldDB" id="A0A9W4DFN7"/>
<organism evidence="2 3">
    <name type="scientific">Blumeria graminis f. sp. triticale</name>
    <dbReference type="NCBI Taxonomy" id="1689686"/>
    <lineage>
        <taxon>Eukaryota</taxon>
        <taxon>Fungi</taxon>
        <taxon>Dikarya</taxon>
        <taxon>Ascomycota</taxon>
        <taxon>Pezizomycotina</taxon>
        <taxon>Leotiomycetes</taxon>
        <taxon>Erysiphales</taxon>
        <taxon>Erysiphaceae</taxon>
        <taxon>Blumeria</taxon>
    </lineage>
</organism>
<comment type="caution">
    <text evidence="2">The sequence shown here is derived from an EMBL/GenBank/DDBJ whole genome shotgun (WGS) entry which is preliminary data.</text>
</comment>
<proteinExistence type="predicted"/>
<gene>
    <name evidence="2" type="ORF">BGTH12_LOCUS2282</name>
</gene>
<evidence type="ECO:0000313" key="3">
    <source>
        <dbReference type="Proteomes" id="UP000683417"/>
    </source>
</evidence>
<dbReference type="EMBL" id="CAJHIT010000004">
    <property type="protein sequence ID" value="CAD6500924.1"/>
    <property type="molecule type" value="Genomic_DNA"/>
</dbReference>
<feature type="transmembrane region" description="Helical" evidence="1">
    <location>
        <begin position="42"/>
        <end position="61"/>
    </location>
</feature>